<evidence type="ECO:0000313" key="10">
    <source>
        <dbReference type="EMBL" id="KAA0194254.1"/>
    </source>
</evidence>
<dbReference type="OrthoDB" id="6508643at2759"/>
<dbReference type="AlphaFoldDB" id="A0A8E0S288"/>
<comment type="caution">
    <text evidence="10">The sequence shown here is derived from an EMBL/GenBank/DDBJ whole genome shotgun (WGS) entry which is preliminary data.</text>
</comment>
<sequence length="734" mass="81880">MKNLFNAVVPGDIHFPFGQASSTPRRHIGLQSHESASNHRESLAFDQLACTMTHMVEQTNLTGSDQPYANSATNGARLYSVNSEDLQQSQNRQVDAGSTLISSSSPPPTASFSPPSDDFAGLASSVSTDDGRWTALDLRINRDKRNTSSVPANSDMNDKKPQRISSEAQSNEFHIQALLSSNTSSSTGVPSEQGDCNEDCKILPFSNSNLAPETTFGLLHAMNILLQYFTQKKIDVPEYPKPSSSNQVHFAPTDQNMRVESSQSNTVSHAPVHLQPSPTWPVRTNSVNLDTHGMHHHQHIPHHYYHYSHHHSFVHGHAEPQQHCRSIMRTNSPCIPDVNLQVPTPGGIQSSDRFAKACVARHRTEKTGSRTRTEVCSVVESTSNESGRSHMLSNTDLSEDDAPGKGPVILYYPEPADSKKHIRAMLARNDPRLRYVNDGAAIRNPFAVDRKIQLNFLTNLLCIKTEDGNYLCKGCNRTTSRLRPMQQHLLSHSASKFNLCVRCLKGFNDKYDMKRHTRKHTLVRPYVCPECGRSFSQRCSLEGHRRKIHQVRLNYTRNQRREVVRVCESCGFACSSPAEMVRHTVALHPTSSGLPRLQRQLARIEERARRAGDSGARLTGIHGHLRSNSSDQYILSSSYMENQMCHSSVDELETNRTNSEFPLSVAAFASELNSFADTTGDEDEDVLDLEDSKTDAFKSVTSRERDGKTGSTVNNDQDIENSLNDPPKTKGEQW</sequence>
<dbReference type="SUPFAM" id="SSF57667">
    <property type="entry name" value="beta-beta-alpha zinc fingers"/>
    <property type="match status" value="2"/>
</dbReference>
<gene>
    <name evidence="10" type="ORF">FBUS_05744</name>
</gene>
<comment type="subcellular location">
    <subcellularLocation>
        <location evidence="1">Nucleus</location>
    </subcellularLocation>
</comment>
<evidence type="ECO:0000256" key="6">
    <source>
        <dbReference type="ARBA" id="ARBA00023242"/>
    </source>
</evidence>
<dbReference type="FunFam" id="3.30.160.60:FF:000452">
    <property type="entry name" value="Transcription factor Ovo-like 2"/>
    <property type="match status" value="1"/>
</dbReference>
<protein>
    <recommendedName>
        <fullName evidence="9">C2H2-type domain-containing protein</fullName>
    </recommendedName>
</protein>
<dbReference type="PROSITE" id="PS00028">
    <property type="entry name" value="ZINC_FINGER_C2H2_1"/>
    <property type="match status" value="3"/>
</dbReference>
<feature type="compositionally biased region" description="Basic and acidic residues" evidence="8">
    <location>
        <begin position="690"/>
        <end position="708"/>
    </location>
</feature>
<dbReference type="SMART" id="SM00355">
    <property type="entry name" value="ZnF_C2H2"/>
    <property type="match status" value="4"/>
</dbReference>
<name>A0A8E0S288_9TREM</name>
<dbReference type="InterPro" id="IPR027756">
    <property type="entry name" value="Ovo-like"/>
</dbReference>
<dbReference type="GO" id="GO:0005634">
    <property type="term" value="C:nucleus"/>
    <property type="evidence" value="ECO:0007669"/>
    <property type="project" value="UniProtKB-SubCell"/>
</dbReference>
<feature type="region of interest" description="Disordered" evidence="8">
    <location>
        <begin position="85"/>
        <end position="126"/>
    </location>
</feature>
<evidence type="ECO:0000256" key="1">
    <source>
        <dbReference type="ARBA" id="ARBA00004123"/>
    </source>
</evidence>
<dbReference type="PANTHER" id="PTHR10032:SF271">
    <property type="entry name" value="RH12261P-RELATED"/>
    <property type="match status" value="1"/>
</dbReference>
<feature type="domain" description="C2H2-type" evidence="9">
    <location>
        <begin position="526"/>
        <end position="549"/>
    </location>
</feature>
<dbReference type="GO" id="GO:0008270">
    <property type="term" value="F:zinc ion binding"/>
    <property type="evidence" value="ECO:0007669"/>
    <property type="project" value="UniProtKB-KW"/>
</dbReference>
<keyword evidence="5" id="KW-0862">Zinc</keyword>
<keyword evidence="11" id="KW-1185">Reference proteome</keyword>
<feature type="region of interest" description="Disordered" evidence="8">
    <location>
        <begin position="144"/>
        <end position="169"/>
    </location>
</feature>
<proteinExistence type="predicted"/>
<evidence type="ECO:0000256" key="7">
    <source>
        <dbReference type="PROSITE-ProRule" id="PRU00042"/>
    </source>
</evidence>
<feature type="region of interest" description="Disordered" evidence="8">
    <location>
        <begin position="370"/>
        <end position="400"/>
    </location>
</feature>
<feature type="region of interest" description="Disordered" evidence="8">
    <location>
        <begin position="679"/>
        <end position="734"/>
    </location>
</feature>
<evidence type="ECO:0000256" key="2">
    <source>
        <dbReference type="ARBA" id="ARBA00022723"/>
    </source>
</evidence>
<dbReference type="Pfam" id="PF00096">
    <property type="entry name" value="zf-C2H2"/>
    <property type="match status" value="1"/>
</dbReference>
<feature type="domain" description="C2H2-type" evidence="9">
    <location>
        <begin position="498"/>
        <end position="525"/>
    </location>
</feature>
<evidence type="ECO:0000256" key="3">
    <source>
        <dbReference type="ARBA" id="ARBA00022737"/>
    </source>
</evidence>
<feature type="compositionally biased region" description="Acidic residues" evidence="8">
    <location>
        <begin position="679"/>
        <end position="689"/>
    </location>
</feature>
<evidence type="ECO:0000256" key="5">
    <source>
        <dbReference type="ARBA" id="ARBA00022833"/>
    </source>
</evidence>
<feature type="compositionally biased region" description="Polar residues" evidence="8">
    <location>
        <begin position="379"/>
        <end position="396"/>
    </location>
</feature>
<dbReference type="Gene3D" id="3.30.160.60">
    <property type="entry name" value="Classic Zinc Finger"/>
    <property type="match status" value="2"/>
</dbReference>
<accession>A0A8E0S288</accession>
<dbReference type="PROSITE" id="PS50157">
    <property type="entry name" value="ZINC_FINGER_C2H2_2"/>
    <property type="match status" value="3"/>
</dbReference>
<evidence type="ECO:0000259" key="9">
    <source>
        <dbReference type="PROSITE" id="PS50157"/>
    </source>
</evidence>
<dbReference type="GO" id="GO:0009913">
    <property type="term" value="P:epidermal cell differentiation"/>
    <property type="evidence" value="ECO:0007669"/>
    <property type="project" value="TreeGrafter"/>
</dbReference>
<dbReference type="InterPro" id="IPR013087">
    <property type="entry name" value="Znf_C2H2_type"/>
</dbReference>
<evidence type="ECO:0000313" key="11">
    <source>
        <dbReference type="Proteomes" id="UP000728185"/>
    </source>
</evidence>
<organism evidence="10 11">
    <name type="scientific">Fasciolopsis buskii</name>
    <dbReference type="NCBI Taxonomy" id="27845"/>
    <lineage>
        <taxon>Eukaryota</taxon>
        <taxon>Metazoa</taxon>
        <taxon>Spiralia</taxon>
        <taxon>Lophotrochozoa</taxon>
        <taxon>Platyhelminthes</taxon>
        <taxon>Trematoda</taxon>
        <taxon>Digenea</taxon>
        <taxon>Plagiorchiida</taxon>
        <taxon>Echinostomata</taxon>
        <taxon>Echinostomatoidea</taxon>
        <taxon>Fasciolidae</taxon>
        <taxon>Fasciolopsis</taxon>
    </lineage>
</organism>
<dbReference type="GO" id="GO:0000981">
    <property type="term" value="F:DNA-binding transcription factor activity, RNA polymerase II-specific"/>
    <property type="evidence" value="ECO:0007669"/>
    <property type="project" value="TreeGrafter"/>
</dbReference>
<keyword evidence="3" id="KW-0677">Repeat</keyword>
<feature type="compositionally biased region" description="Polar residues" evidence="8">
    <location>
        <begin position="709"/>
        <end position="724"/>
    </location>
</feature>
<reference evidence="10" key="1">
    <citation type="submission" date="2019-05" db="EMBL/GenBank/DDBJ databases">
        <title>Annotation for the trematode Fasciolopsis buski.</title>
        <authorList>
            <person name="Choi Y.-J."/>
        </authorList>
    </citation>
    <scope>NUCLEOTIDE SEQUENCE</scope>
    <source>
        <strain evidence="10">HT</strain>
        <tissue evidence="10">Whole worm</tissue>
    </source>
</reference>
<dbReference type="PANTHER" id="PTHR10032">
    <property type="entry name" value="ZINC FINGER PROTEIN WITH KRAB AND SCAN DOMAINS"/>
    <property type="match status" value="1"/>
</dbReference>
<dbReference type="EMBL" id="LUCM01004506">
    <property type="protein sequence ID" value="KAA0194254.1"/>
    <property type="molecule type" value="Genomic_DNA"/>
</dbReference>
<keyword evidence="2" id="KW-0479">Metal-binding</keyword>
<dbReference type="Proteomes" id="UP000728185">
    <property type="component" value="Unassembled WGS sequence"/>
</dbReference>
<feature type="domain" description="C2H2-type" evidence="9">
    <location>
        <begin position="470"/>
        <end position="497"/>
    </location>
</feature>
<dbReference type="GO" id="GO:0000978">
    <property type="term" value="F:RNA polymerase II cis-regulatory region sequence-specific DNA binding"/>
    <property type="evidence" value="ECO:0007669"/>
    <property type="project" value="TreeGrafter"/>
</dbReference>
<keyword evidence="6" id="KW-0539">Nucleus</keyword>
<evidence type="ECO:0000256" key="4">
    <source>
        <dbReference type="ARBA" id="ARBA00022771"/>
    </source>
</evidence>
<dbReference type="InterPro" id="IPR036236">
    <property type="entry name" value="Znf_C2H2_sf"/>
</dbReference>
<keyword evidence="4 7" id="KW-0863">Zinc-finger</keyword>
<evidence type="ECO:0000256" key="8">
    <source>
        <dbReference type="SAM" id="MobiDB-lite"/>
    </source>
</evidence>